<dbReference type="InterPro" id="IPR000033">
    <property type="entry name" value="LDLR_classB_rpt"/>
</dbReference>
<sequence length="406" mass="46769">MVSCYLYQFRCKDGSQCIQKSWKCDGSKDCRDGSDEPDDCEFPECGPGYFQCKNKRCQPVKFRCDYYDDCGDNSDEENCGAYRCPLNQWNCPHSGHCIDTEKLCDGKDDCSDRADELNCSRILCGALSCDFVCRSSPDGGVCACPQGYRVNQTDRRSCQDINECSEYGYCDQLCENHRPGFRCMCFSDCYELILKNDRGYCRSHEYNRMRLLVARREGLYRINPFDDRQPSEKLLSGKFLYGVNYDFETHKLFWVERDASEIYEGNFDEEFNGIINYRKLPLSGLVRPRNIAVDWITKKLYIVEAGSNRIDISDFSGQHRTVLIMDDMTLPVDIAVDPTRGLMFFTNEKKLERSGMDGSDRQVLVANHTYQITSVTLDLVGARVYWCDPKIDVLESVKYDGTGRYL</sequence>
<dbReference type="PANTHER" id="PTHR22722">
    <property type="entry name" value="LOW-DENSITY LIPOPROTEIN RECEPTOR-RELATED PROTEIN 2-RELATED"/>
    <property type="match status" value="1"/>
</dbReference>
<dbReference type="GO" id="GO:0043235">
    <property type="term" value="C:receptor complex"/>
    <property type="evidence" value="ECO:0007669"/>
    <property type="project" value="TreeGrafter"/>
</dbReference>
<dbReference type="InterPro" id="IPR011042">
    <property type="entry name" value="6-blade_b-propeller_TolB-like"/>
</dbReference>
<evidence type="ECO:0000256" key="4">
    <source>
        <dbReference type="ARBA" id="ARBA00022583"/>
    </source>
</evidence>
<dbReference type="Gene3D" id="2.10.25.10">
    <property type="entry name" value="Laminin"/>
    <property type="match status" value="1"/>
</dbReference>
<dbReference type="InterPro" id="IPR023415">
    <property type="entry name" value="LDLR_class-A_CS"/>
</dbReference>
<reference evidence="16 17" key="2">
    <citation type="submission" date="2018-11" db="EMBL/GenBank/DDBJ databases">
        <authorList>
            <consortium name="Pathogen Informatics"/>
        </authorList>
    </citation>
    <scope>NUCLEOTIDE SEQUENCE [LARGE SCALE GENOMIC DNA]</scope>
</reference>
<keyword evidence="9" id="KW-0472">Membrane</keyword>
<dbReference type="AlphaFoldDB" id="A0A183IDX4"/>
<keyword evidence="7" id="KW-0677">Repeat</keyword>
<dbReference type="SMART" id="SM00192">
    <property type="entry name" value="LDLa"/>
    <property type="match status" value="3"/>
</dbReference>
<dbReference type="Gene3D" id="2.120.10.30">
    <property type="entry name" value="TolB, C-terminal domain"/>
    <property type="match status" value="1"/>
</dbReference>
<evidence type="ECO:0000313" key="16">
    <source>
        <dbReference type="EMBL" id="VDO95583.1"/>
    </source>
</evidence>
<evidence type="ECO:0000256" key="9">
    <source>
        <dbReference type="ARBA" id="ARBA00023136"/>
    </source>
</evidence>
<dbReference type="SUPFAM" id="SSF57196">
    <property type="entry name" value="EGF/Laminin"/>
    <property type="match status" value="1"/>
</dbReference>
<accession>A0A183IDX4</accession>
<dbReference type="InterPro" id="IPR036055">
    <property type="entry name" value="LDL_receptor-like_sf"/>
</dbReference>
<dbReference type="GO" id="GO:0042562">
    <property type="term" value="F:hormone binding"/>
    <property type="evidence" value="ECO:0007669"/>
    <property type="project" value="TreeGrafter"/>
</dbReference>
<dbReference type="InterPro" id="IPR002172">
    <property type="entry name" value="LDrepeatLR_classA_rpt"/>
</dbReference>
<dbReference type="InterPro" id="IPR026823">
    <property type="entry name" value="cEGF"/>
</dbReference>
<dbReference type="SMART" id="SM00135">
    <property type="entry name" value="LY"/>
    <property type="match status" value="3"/>
</dbReference>
<keyword evidence="8" id="KW-1133">Transmembrane helix</keyword>
<evidence type="ECO:0000256" key="7">
    <source>
        <dbReference type="ARBA" id="ARBA00022737"/>
    </source>
</evidence>
<comment type="caution">
    <text evidence="13">Lacks conserved residue(s) required for the propagation of feature annotation.</text>
</comment>
<evidence type="ECO:0000256" key="12">
    <source>
        <dbReference type="ARBA" id="ARBA00023180"/>
    </source>
</evidence>
<evidence type="ECO:0000256" key="2">
    <source>
        <dbReference type="ARBA" id="ARBA00004479"/>
    </source>
</evidence>
<dbReference type="Proteomes" id="UP000270296">
    <property type="component" value="Unassembled WGS sequence"/>
</dbReference>
<keyword evidence="10 13" id="KW-1015">Disulfide bond</keyword>
<name>A0A183IDX4_9BILA</name>
<dbReference type="GO" id="GO:0016324">
    <property type="term" value="C:apical plasma membrane"/>
    <property type="evidence" value="ECO:0007669"/>
    <property type="project" value="TreeGrafter"/>
</dbReference>
<feature type="disulfide bond" evidence="13">
    <location>
        <begin position="45"/>
        <end position="57"/>
    </location>
</feature>
<evidence type="ECO:0000256" key="6">
    <source>
        <dbReference type="ARBA" id="ARBA00022729"/>
    </source>
</evidence>
<gene>
    <name evidence="16" type="ORF">SBAD_LOCUS1818</name>
</gene>
<dbReference type="PROSITE" id="PS51120">
    <property type="entry name" value="LDLRB"/>
    <property type="match status" value="1"/>
</dbReference>
<dbReference type="Pfam" id="PF00057">
    <property type="entry name" value="Ldl_recept_a"/>
    <property type="match status" value="3"/>
</dbReference>
<protein>
    <submittedName>
        <fullName evidence="18">CEGF domain-containing protein</fullName>
    </submittedName>
</protein>
<dbReference type="InterPro" id="IPR018097">
    <property type="entry name" value="EGF_Ca-bd_CS"/>
</dbReference>
<evidence type="ECO:0000256" key="5">
    <source>
        <dbReference type="ARBA" id="ARBA00022692"/>
    </source>
</evidence>
<keyword evidence="6" id="KW-0732">Signal</keyword>
<dbReference type="OrthoDB" id="6076617at2759"/>
<comment type="subcellular location">
    <subcellularLocation>
        <location evidence="1">Endomembrane system</location>
    </subcellularLocation>
    <subcellularLocation>
        <location evidence="2">Membrane</location>
        <topology evidence="2">Single-pass type I membrane protein</topology>
    </subcellularLocation>
</comment>
<dbReference type="PROSITE" id="PS01209">
    <property type="entry name" value="LDLRA_1"/>
    <property type="match status" value="2"/>
</dbReference>
<dbReference type="CDD" id="cd00112">
    <property type="entry name" value="LDLa"/>
    <property type="match status" value="3"/>
</dbReference>
<feature type="domain" description="Complement Clr-like EGF" evidence="15">
    <location>
        <begin position="141"/>
        <end position="163"/>
    </location>
</feature>
<evidence type="ECO:0000256" key="14">
    <source>
        <dbReference type="PROSITE-ProRule" id="PRU00461"/>
    </source>
</evidence>
<dbReference type="EMBL" id="UZAM01006965">
    <property type="protein sequence ID" value="VDO95583.1"/>
    <property type="molecule type" value="Genomic_DNA"/>
</dbReference>
<evidence type="ECO:0000256" key="10">
    <source>
        <dbReference type="ARBA" id="ARBA00023157"/>
    </source>
</evidence>
<dbReference type="PROSITE" id="PS50068">
    <property type="entry name" value="LDLRA_2"/>
    <property type="match status" value="3"/>
</dbReference>
<dbReference type="GO" id="GO:0005509">
    <property type="term" value="F:calcium ion binding"/>
    <property type="evidence" value="ECO:0007669"/>
    <property type="project" value="InterPro"/>
</dbReference>
<feature type="disulfide bond" evidence="13">
    <location>
        <begin position="64"/>
        <end position="79"/>
    </location>
</feature>
<evidence type="ECO:0000256" key="3">
    <source>
        <dbReference type="ARBA" id="ARBA00022536"/>
    </source>
</evidence>
<evidence type="ECO:0000256" key="13">
    <source>
        <dbReference type="PROSITE-ProRule" id="PRU00124"/>
    </source>
</evidence>
<keyword evidence="3" id="KW-0245">EGF-like domain</keyword>
<evidence type="ECO:0000256" key="8">
    <source>
        <dbReference type="ARBA" id="ARBA00022989"/>
    </source>
</evidence>
<evidence type="ECO:0000256" key="11">
    <source>
        <dbReference type="ARBA" id="ARBA00023170"/>
    </source>
</evidence>
<keyword evidence="17" id="KW-1185">Reference proteome</keyword>
<organism evidence="18">
    <name type="scientific">Soboliphyme baturini</name>
    <dbReference type="NCBI Taxonomy" id="241478"/>
    <lineage>
        <taxon>Eukaryota</taxon>
        <taxon>Metazoa</taxon>
        <taxon>Ecdysozoa</taxon>
        <taxon>Nematoda</taxon>
        <taxon>Enoplea</taxon>
        <taxon>Dorylaimia</taxon>
        <taxon>Dioctophymatida</taxon>
        <taxon>Dioctophymatoidea</taxon>
        <taxon>Soboliphymatidae</taxon>
        <taxon>Soboliphyme</taxon>
    </lineage>
</organism>
<reference evidence="18" key="1">
    <citation type="submission" date="2016-06" db="UniProtKB">
        <authorList>
            <consortium name="WormBaseParasite"/>
        </authorList>
    </citation>
    <scope>IDENTIFICATION</scope>
</reference>
<dbReference type="FunFam" id="4.10.400.10:FF:000147">
    <property type="entry name" value="Low-density lipoprotein receptor-related protein 2"/>
    <property type="match status" value="1"/>
</dbReference>
<dbReference type="WBParaSite" id="SBAD_0000190601-mRNA-1">
    <property type="protein sequence ID" value="SBAD_0000190601-mRNA-1"/>
    <property type="gene ID" value="SBAD_0000190601"/>
</dbReference>
<evidence type="ECO:0000259" key="15">
    <source>
        <dbReference type="Pfam" id="PF12662"/>
    </source>
</evidence>
<keyword evidence="4" id="KW-0254">Endocytosis</keyword>
<feature type="disulfide bond" evidence="13">
    <location>
        <begin position="104"/>
        <end position="119"/>
    </location>
</feature>
<feature type="repeat" description="LDL-receptor class B" evidence="14">
    <location>
        <begin position="298"/>
        <end position="340"/>
    </location>
</feature>
<evidence type="ECO:0000256" key="1">
    <source>
        <dbReference type="ARBA" id="ARBA00004308"/>
    </source>
</evidence>
<dbReference type="PROSITE" id="PS01187">
    <property type="entry name" value="EGF_CA"/>
    <property type="match status" value="1"/>
</dbReference>
<evidence type="ECO:0000313" key="18">
    <source>
        <dbReference type="WBParaSite" id="SBAD_0000190601-mRNA-1"/>
    </source>
</evidence>
<keyword evidence="12" id="KW-0325">Glycoprotein</keyword>
<keyword evidence="5" id="KW-0812">Transmembrane</keyword>
<keyword evidence="11" id="KW-0675">Receptor</keyword>
<dbReference type="Gene3D" id="4.10.400.10">
    <property type="entry name" value="Low-density Lipoprotein Receptor"/>
    <property type="match status" value="3"/>
</dbReference>
<dbReference type="SUPFAM" id="SSF63825">
    <property type="entry name" value="YWTD domain"/>
    <property type="match status" value="1"/>
</dbReference>
<dbReference type="PRINTS" id="PR00261">
    <property type="entry name" value="LDLRECEPTOR"/>
</dbReference>
<feature type="disulfide bond" evidence="13">
    <location>
        <begin position="52"/>
        <end position="70"/>
    </location>
</feature>
<dbReference type="Pfam" id="PF12662">
    <property type="entry name" value="cEGF"/>
    <property type="match status" value="1"/>
</dbReference>
<dbReference type="SUPFAM" id="SSF57424">
    <property type="entry name" value="LDL receptor-like module"/>
    <property type="match status" value="3"/>
</dbReference>
<dbReference type="FunFam" id="4.10.400.10:FF:000190">
    <property type="entry name" value="Low-density lipoprotein receptor-related protein"/>
    <property type="match status" value="1"/>
</dbReference>
<evidence type="ECO:0000313" key="17">
    <source>
        <dbReference type="Proteomes" id="UP000270296"/>
    </source>
</evidence>
<proteinExistence type="predicted"/>
<dbReference type="PANTHER" id="PTHR22722:SF15">
    <property type="entry name" value="LOW-DENSITY LIPOPROTEIN RECEPTOR-RELATED"/>
    <property type="match status" value="1"/>
</dbReference>
<dbReference type="GO" id="GO:0006898">
    <property type="term" value="P:receptor-mediated endocytosis"/>
    <property type="evidence" value="ECO:0007669"/>
    <property type="project" value="TreeGrafter"/>
</dbReference>
<dbReference type="InterPro" id="IPR051221">
    <property type="entry name" value="LDLR-related"/>
</dbReference>